<proteinExistence type="predicted"/>
<dbReference type="Proteomes" id="UP001732700">
    <property type="component" value="Chromosome 3A"/>
</dbReference>
<name>A0ACD5VEG7_AVESA</name>
<accession>A0ACD5VEG7</accession>
<keyword evidence="2" id="KW-1185">Reference proteome</keyword>
<reference evidence="1" key="1">
    <citation type="submission" date="2021-05" db="EMBL/GenBank/DDBJ databases">
        <authorList>
            <person name="Scholz U."/>
            <person name="Mascher M."/>
            <person name="Fiebig A."/>
        </authorList>
    </citation>
    <scope>NUCLEOTIDE SEQUENCE [LARGE SCALE GENOMIC DNA]</scope>
</reference>
<evidence type="ECO:0000313" key="2">
    <source>
        <dbReference type="Proteomes" id="UP001732700"/>
    </source>
</evidence>
<evidence type="ECO:0000313" key="1">
    <source>
        <dbReference type="EnsemblPlants" id="AVESA.00010b.r2.3AG0408400.1.CDS"/>
    </source>
</evidence>
<protein>
    <submittedName>
        <fullName evidence="1">Uncharacterized protein</fullName>
    </submittedName>
</protein>
<organism evidence="1 2">
    <name type="scientific">Avena sativa</name>
    <name type="common">Oat</name>
    <dbReference type="NCBI Taxonomy" id="4498"/>
    <lineage>
        <taxon>Eukaryota</taxon>
        <taxon>Viridiplantae</taxon>
        <taxon>Streptophyta</taxon>
        <taxon>Embryophyta</taxon>
        <taxon>Tracheophyta</taxon>
        <taxon>Spermatophyta</taxon>
        <taxon>Magnoliopsida</taxon>
        <taxon>Liliopsida</taxon>
        <taxon>Poales</taxon>
        <taxon>Poaceae</taxon>
        <taxon>BOP clade</taxon>
        <taxon>Pooideae</taxon>
        <taxon>Poodae</taxon>
        <taxon>Poeae</taxon>
        <taxon>Poeae Chloroplast Group 1 (Aveneae type)</taxon>
        <taxon>Aveninae</taxon>
        <taxon>Avena</taxon>
    </lineage>
</organism>
<reference evidence="1" key="2">
    <citation type="submission" date="2025-09" db="UniProtKB">
        <authorList>
            <consortium name="EnsemblPlants"/>
        </authorList>
    </citation>
    <scope>IDENTIFICATION</scope>
</reference>
<dbReference type="EnsemblPlants" id="AVESA.00010b.r2.3AG0408400.1">
    <property type="protein sequence ID" value="AVESA.00010b.r2.3AG0408400.1.CDS"/>
    <property type="gene ID" value="AVESA.00010b.r2.3AG0408400"/>
</dbReference>
<sequence length="111" mass="12023">MESVTKMGPCGGGGGTNRDMDIRGVDRIVKVLVRHGHAIDAISYQYERNGVEERSEYWGGSGGALSEICLGPDEYLTGVNGHVGSFMFVSCLKSLTFVSNLRSYGPQTYPQ</sequence>